<sequence length="85" mass="9414">MDTLLIIAIIGVAIFVGIASKKFYAKPYILNFGIAALMLLLVLQSLIMQPITVLGYIAIAVCSIAFVFQVVIGYRNWKSQEYTKV</sequence>
<dbReference type="KEGG" id="pdec:H1Q58_09105"/>
<dbReference type="AlphaFoldDB" id="A0A7D7SEK7"/>
<evidence type="ECO:0000313" key="3">
    <source>
        <dbReference type="Proteomes" id="UP000514716"/>
    </source>
</evidence>
<proteinExistence type="predicted"/>
<evidence type="ECO:0000256" key="1">
    <source>
        <dbReference type="SAM" id="Phobius"/>
    </source>
</evidence>
<feature type="transmembrane region" description="Helical" evidence="1">
    <location>
        <begin position="29"/>
        <end position="47"/>
    </location>
</feature>
<organism evidence="2 3">
    <name type="scientific">Planococcus maritimus</name>
    <dbReference type="NCBI Taxonomy" id="192421"/>
    <lineage>
        <taxon>Bacteria</taxon>
        <taxon>Bacillati</taxon>
        <taxon>Bacillota</taxon>
        <taxon>Bacilli</taxon>
        <taxon>Bacillales</taxon>
        <taxon>Caryophanaceae</taxon>
        <taxon>Planococcus</taxon>
    </lineage>
</organism>
<gene>
    <name evidence="2" type="ORF">H1Q58_09105</name>
</gene>
<dbReference type="Proteomes" id="UP000514716">
    <property type="component" value="Chromosome"/>
</dbReference>
<feature type="transmembrane region" description="Helical" evidence="1">
    <location>
        <begin position="53"/>
        <end position="74"/>
    </location>
</feature>
<keyword evidence="1" id="KW-0812">Transmembrane</keyword>
<keyword evidence="1" id="KW-1133">Transmembrane helix</keyword>
<accession>A0A7D7SEK7</accession>
<keyword evidence="3" id="KW-1185">Reference proteome</keyword>
<protein>
    <submittedName>
        <fullName evidence="2">Uncharacterized protein</fullName>
    </submittedName>
</protein>
<dbReference type="EMBL" id="CP059540">
    <property type="protein sequence ID" value="QMT16145.1"/>
    <property type="molecule type" value="Genomic_DNA"/>
</dbReference>
<dbReference type="RefSeq" id="WP_068485724.1">
    <property type="nucleotide sequence ID" value="NZ_CP059540.1"/>
</dbReference>
<keyword evidence="1" id="KW-0472">Membrane</keyword>
<evidence type="ECO:0000313" key="2">
    <source>
        <dbReference type="EMBL" id="QMT16145.1"/>
    </source>
</evidence>
<name>A0A7D7SEK7_PLAMR</name>
<feature type="transmembrane region" description="Helical" evidence="1">
    <location>
        <begin position="6"/>
        <end position="24"/>
    </location>
</feature>
<reference evidence="2 3" key="1">
    <citation type="submission" date="2020-07" db="EMBL/GenBank/DDBJ databases">
        <title>Screening of a cold-adapted Planococcus bacterium producing protease in traditional shrimp paste and protease identification by genome sequencing.</title>
        <authorList>
            <person name="Gao R."/>
            <person name="Leng W."/>
            <person name="Chu Q."/>
            <person name="Wu X."/>
            <person name="Liu H."/>
            <person name="Li X."/>
        </authorList>
    </citation>
    <scope>NUCLEOTIDE SEQUENCE [LARGE SCALE GENOMIC DNA]</scope>
    <source>
        <strain evidence="2 3">XJ11</strain>
    </source>
</reference>